<dbReference type="RefSeq" id="WP_196395809.1">
    <property type="nucleotide sequence ID" value="NZ_JADNYM010000006.1"/>
</dbReference>
<evidence type="ECO:0000256" key="1">
    <source>
        <dbReference type="SAM" id="MobiDB-lite"/>
    </source>
</evidence>
<evidence type="ECO:0000313" key="3">
    <source>
        <dbReference type="Proteomes" id="UP000655366"/>
    </source>
</evidence>
<keyword evidence="3" id="KW-1185">Reference proteome</keyword>
<evidence type="ECO:0008006" key="4">
    <source>
        <dbReference type="Google" id="ProtNLM"/>
    </source>
</evidence>
<feature type="compositionally biased region" description="Low complexity" evidence="1">
    <location>
        <begin position="158"/>
        <end position="169"/>
    </location>
</feature>
<accession>A0A931G9N2</accession>
<comment type="caution">
    <text evidence="2">The sequence shown here is derived from an EMBL/GenBank/DDBJ whole genome shotgun (WGS) entry which is preliminary data.</text>
</comment>
<protein>
    <recommendedName>
        <fullName evidence="4">DUF559 domain-containing protein</fullName>
    </recommendedName>
</protein>
<dbReference type="Gene3D" id="3.40.960.10">
    <property type="entry name" value="VSR Endonuclease"/>
    <property type="match status" value="1"/>
</dbReference>
<organism evidence="2 3">
    <name type="scientific">Arthrobacter terrae</name>
    <dbReference type="NCBI Taxonomy" id="2935737"/>
    <lineage>
        <taxon>Bacteria</taxon>
        <taxon>Bacillati</taxon>
        <taxon>Actinomycetota</taxon>
        <taxon>Actinomycetes</taxon>
        <taxon>Micrococcales</taxon>
        <taxon>Micrococcaceae</taxon>
        <taxon>Arthrobacter</taxon>
    </lineage>
</organism>
<name>A0A931G9N2_9MICC</name>
<gene>
    <name evidence="2" type="ORF">IV500_05380</name>
</gene>
<feature type="region of interest" description="Disordered" evidence="1">
    <location>
        <begin position="140"/>
        <end position="175"/>
    </location>
</feature>
<evidence type="ECO:0000313" key="2">
    <source>
        <dbReference type="EMBL" id="MBG0738852.1"/>
    </source>
</evidence>
<dbReference type="Proteomes" id="UP000655366">
    <property type="component" value="Unassembled WGS sequence"/>
</dbReference>
<reference evidence="2 3" key="1">
    <citation type="submission" date="2020-11" db="EMBL/GenBank/DDBJ databases">
        <title>Arthrobacter antarcticus sp. nov., isolated from Antarctic Soil.</title>
        <authorList>
            <person name="Li J."/>
        </authorList>
    </citation>
    <scope>NUCLEOTIDE SEQUENCE [LARGE SCALE GENOMIC DNA]</scope>
    <source>
        <strain evidence="2 3">Z1-20</strain>
    </source>
</reference>
<dbReference type="EMBL" id="JADNYM010000006">
    <property type="protein sequence ID" value="MBG0738852.1"/>
    <property type="molecule type" value="Genomic_DNA"/>
</dbReference>
<proteinExistence type="predicted"/>
<dbReference type="AlphaFoldDB" id="A0A931G9N2"/>
<sequence>MAAVLTAASLDFVQQFMHETCRGKSRRLPFDFAIPSLRILIEFDGVHHREPVRWAYSITEERAQEILKHRQFLDCVKTQWAANNGWTLVRLTDKASVEDDLRAHGIITKAQMAQLEDAFEAPEDQDDIATRRAAIKDPMADLMGDSGYDENGRPLKGAALAASQSRQLSGMAGRG</sequence>